<comment type="caution">
    <text evidence="2">The sequence shown here is derived from an EMBL/GenBank/DDBJ whole genome shotgun (WGS) entry which is preliminary data.</text>
</comment>
<feature type="signal peptide" evidence="1">
    <location>
        <begin position="1"/>
        <end position="19"/>
    </location>
</feature>
<dbReference type="Proteomes" id="UP000240912">
    <property type="component" value="Unassembled WGS sequence"/>
</dbReference>
<name>A0A2T3HQC3_9SPHI</name>
<organism evidence="2 3">
    <name type="scientific">Pedobacter yulinensis</name>
    <dbReference type="NCBI Taxonomy" id="2126353"/>
    <lineage>
        <taxon>Bacteria</taxon>
        <taxon>Pseudomonadati</taxon>
        <taxon>Bacteroidota</taxon>
        <taxon>Sphingobacteriia</taxon>
        <taxon>Sphingobacteriales</taxon>
        <taxon>Sphingobacteriaceae</taxon>
        <taxon>Pedobacter</taxon>
    </lineage>
</organism>
<proteinExistence type="predicted"/>
<feature type="chain" id="PRO_5015659688" description="Carboxypeptidase-like regulatory domain-containing protein" evidence="1">
    <location>
        <begin position="20"/>
        <end position="247"/>
    </location>
</feature>
<keyword evidence="1" id="KW-0732">Signal</keyword>
<protein>
    <recommendedName>
        <fullName evidence="4">Carboxypeptidase-like regulatory domain-containing protein</fullName>
    </recommendedName>
</protein>
<evidence type="ECO:0000313" key="3">
    <source>
        <dbReference type="Proteomes" id="UP000240912"/>
    </source>
</evidence>
<reference evidence="2 3" key="1">
    <citation type="submission" date="2018-03" db="EMBL/GenBank/DDBJ databases">
        <authorList>
            <person name="Keele B.F."/>
        </authorList>
    </citation>
    <scope>NUCLEOTIDE SEQUENCE [LARGE SCALE GENOMIC DNA]</scope>
    <source>
        <strain evidence="2 3">YL28-9</strain>
    </source>
</reference>
<sequence length="247" mass="27831">MMRKLLITGILFLPLLAAAQTVVTGGVYDQQRRSIPLEGAIITNIKSQRTAQSDKSGRFTLQANTGDLLQIKLSGYRTDTVYLPNLLPKFIYLTEQATSLRDVEIKGARLAKGIGGTDPEAEEFRRVGTGGNLNRKANDGKIGGLNLNLGYGKYRRAQKKEAELDRRSRLYDEINYSFNEQTVANVINTLKGQDLKDFIAYYKPRPEDVSGAQKFDYNAYIVDSYNEWVKLTPEQRKQRSLPKLDSN</sequence>
<dbReference type="EMBL" id="PYLS01000001">
    <property type="protein sequence ID" value="PST84591.1"/>
    <property type="molecule type" value="Genomic_DNA"/>
</dbReference>
<evidence type="ECO:0000313" key="2">
    <source>
        <dbReference type="EMBL" id="PST84591.1"/>
    </source>
</evidence>
<dbReference type="InterPro" id="IPR008969">
    <property type="entry name" value="CarboxyPept-like_regulatory"/>
</dbReference>
<gene>
    <name evidence="2" type="ORF">C7T94_00170</name>
</gene>
<keyword evidence="3" id="KW-1185">Reference proteome</keyword>
<dbReference type="SUPFAM" id="SSF49464">
    <property type="entry name" value="Carboxypeptidase regulatory domain-like"/>
    <property type="match status" value="1"/>
</dbReference>
<evidence type="ECO:0008006" key="4">
    <source>
        <dbReference type="Google" id="ProtNLM"/>
    </source>
</evidence>
<dbReference type="AlphaFoldDB" id="A0A2T3HQC3"/>
<accession>A0A2T3HQC3</accession>
<dbReference type="RefSeq" id="WP_107212509.1">
    <property type="nucleotide sequence ID" value="NZ_KZ686268.1"/>
</dbReference>
<evidence type="ECO:0000256" key="1">
    <source>
        <dbReference type="SAM" id="SignalP"/>
    </source>
</evidence>
<dbReference type="OrthoDB" id="1118857at2"/>